<organism evidence="2 3">
    <name type="scientific">Phialemonium thermophilum</name>
    <dbReference type="NCBI Taxonomy" id="223376"/>
    <lineage>
        <taxon>Eukaryota</taxon>
        <taxon>Fungi</taxon>
        <taxon>Dikarya</taxon>
        <taxon>Ascomycota</taxon>
        <taxon>Pezizomycotina</taxon>
        <taxon>Sordariomycetes</taxon>
        <taxon>Sordariomycetidae</taxon>
        <taxon>Cephalothecales</taxon>
        <taxon>Cephalothecaceae</taxon>
        <taxon>Phialemonium</taxon>
    </lineage>
</organism>
<proteinExistence type="predicted"/>
<dbReference type="CDD" id="cd07389">
    <property type="entry name" value="MPP_PhoD"/>
    <property type="match status" value="1"/>
</dbReference>
<name>A0ABR3XRC8_9PEZI</name>
<accession>A0ABR3XRC8</accession>
<dbReference type="PANTHER" id="PTHR43606">
    <property type="entry name" value="PHOSPHATASE, PUTATIVE (AFU_ORTHOLOGUE AFUA_6G08710)-RELATED"/>
    <property type="match status" value="1"/>
</dbReference>
<dbReference type="Gene3D" id="3.60.21.70">
    <property type="entry name" value="PhoD-like phosphatase"/>
    <property type="match status" value="1"/>
</dbReference>
<reference evidence="2 3" key="1">
    <citation type="journal article" date="2024" name="Commun. Biol.">
        <title>Comparative genomic analysis of thermophilic fungi reveals convergent evolutionary adaptations and gene losses.</title>
        <authorList>
            <person name="Steindorff A.S."/>
            <person name="Aguilar-Pontes M.V."/>
            <person name="Robinson A.J."/>
            <person name="Andreopoulos B."/>
            <person name="LaButti K."/>
            <person name="Kuo A."/>
            <person name="Mondo S."/>
            <person name="Riley R."/>
            <person name="Otillar R."/>
            <person name="Haridas S."/>
            <person name="Lipzen A."/>
            <person name="Grimwood J."/>
            <person name="Schmutz J."/>
            <person name="Clum A."/>
            <person name="Reid I.D."/>
            <person name="Moisan M.C."/>
            <person name="Butler G."/>
            <person name="Nguyen T.T.M."/>
            <person name="Dewar K."/>
            <person name="Conant G."/>
            <person name="Drula E."/>
            <person name="Henrissat B."/>
            <person name="Hansel C."/>
            <person name="Singer S."/>
            <person name="Hutchinson M.I."/>
            <person name="de Vries R.P."/>
            <person name="Natvig D.O."/>
            <person name="Powell A.J."/>
            <person name="Tsang A."/>
            <person name="Grigoriev I.V."/>
        </authorList>
    </citation>
    <scope>NUCLEOTIDE SEQUENCE [LARGE SCALE GENOMIC DNA]</scope>
    <source>
        <strain evidence="2 3">ATCC 24622</strain>
    </source>
</reference>
<dbReference type="Proteomes" id="UP001586593">
    <property type="component" value="Unassembled WGS sequence"/>
</dbReference>
<evidence type="ECO:0000259" key="1">
    <source>
        <dbReference type="Pfam" id="PF09423"/>
    </source>
</evidence>
<dbReference type="PANTHER" id="PTHR43606:SF2">
    <property type="entry name" value="ALKALINE PHOSPHATASE FAMILY PROTEIN (AFU_ORTHOLOGUE AFUA_5G03860)"/>
    <property type="match status" value="1"/>
</dbReference>
<gene>
    <name evidence="2" type="ORF">VTK73DRAFT_7886</name>
</gene>
<comment type="caution">
    <text evidence="2">The sequence shown here is derived from an EMBL/GenBank/DDBJ whole genome shotgun (WGS) entry which is preliminary data.</text>
</comment>
<dbReference type="InterPro" id="IPR029052">
    <property type="entry name" value="Metallo-depent_PP-like"/>
</dbReference>
<dbReference type="InterPro" id="IPR038607">
    <property type="entry name" value="PhoD-like_sf"/>
</dbReference>
<feature type="domain" description="PhoD-like phosphatase metallophosphatase" evidence="1">
    <location>
        <begin position="177"/>
        <end position="439"/>
    </location>
</feature>
<dbReference type="EMBL" id="JAZHXJ010000053">
    <property type="protein sequence ID" value="KAL1878545.1"/>
    <property type="molecule type" value="Genomic_DNA"/>
</dbReference>
<evidence type="ECO:0000313" key="3">
    <source>
        <dbReference type="Proteomes" id="UP001586593"/>
    </source>
</evidence>
<evidence type="ECO:0000313" key="2">
    <source>
        <dbReference type="EMBL" id="KAL1878545.1"/>
    </source>
</evidence>
<dbReference type="Pfam" id="PF09423">
    <property type="entry name" value="PhoD"/>
    <property type="match status" value="1"/>
</dbReference>
<dbReference type="InterPro" id="IPR052900">
    <property type="entry name" value="Phospholipid_Metab_Enz"/>
</dbReference>
<sequence length="465" mass="52321">MPLLLVLAGTISICHPRTSFLSVVKSLAPLAAVLDFVYRAEIAHGGSSTSFSRMGYVNATHAYVAARSALPGPVQISYRSCRSIHSVQEAAPWLVGPTHHALPTADQVVTFTLSGLVQNTCYEYVTNAGHSGSFRTPAQDAKRFFFLATSCILPFFPYAPTDHSLRIRGLEALDTYLQRHSPDFMLFLGDFIYADLPKRLGFSTEHYRRLYRKVYSSPSWSRRLRSLPWLHAYDDHEITNDWAGGTGGIYRDAIHPYVSYQHAPNGHAQDPETLYYTFDHGDVSFFVLDTRCCRSPGDQVDGSEKTMLGTKQLADLRHWLKTASRWKFVVSSVPFTVNFGAASMDSWAGYRFERQLLLQEMWRTNGVVIISGDRHEHATTMFKPPEGNKTTVIEFSTSPLNQFNQPPSQRRYSQVTSTDQPIHYQPVGHSMFGTFSVDTSESGHLTLEFALIVDGHADWSYVLRL</sequence>
<protein>
    <recommendedName>
        <fullName evidence="1">PhoD-like phosphatase metallophosphatase domain-containing protein</fullName>
    </recommendedName>
</protein>
<dbReference type="InterPro" id="IPR018946">
    <property type="entry name" value="PhoD-like_MPP"/>
</dbReference>
<dbReference type="SUPFAM" id="SSF56300">
    <property type="entry name" value="Metallo-dependent phosphatases"/>
    <property type="match status" value="1"/>
</dbReference>
<keyword evidence="3" id="KW-1185">Reference proteome</keyword>